<keyword evidence="8" id="KW-1185">Reference proteome</keyword>
<dbReference type="InParanoid" id="Q23FY7"/>
<evidence type="ECO:0000313" key="7">
    <source>
        <dbReference type="EMBL" id="EAR95473.1"/>
    </source>
</evidence>
<evidence type="ECO:0000313" key="8">
    <source>
        <dbReference type="Proteomes" id="UP000009168"/>
    </source>
</evidence>
<dbReference type="FunCoup" id="Q23FY7">
    <property type="interactions" value="14"/>
</dbReference>
<accession>Q23FY7</accession>
<feature type="compositionally biased region" description="Acidic residues" evidence="5">
    <location>
        <begin position="628"/>
        <end position="647"/>
    </location>
</feature>
<feature type="compositionally biased region" description="Basic and acidic residues" evidence="5">
    <location>
        <begin position="610"/>
        <end position="624"/>
    </location>
</feature>
<evidence type="ECO:0000256" key="2">
    <source>
        <dbReference type="ARBA" id="ARBA00023242"/>
    </source>
</evidence>
<feature type="repeat" description="WD" evidence="4">
    <location>
        <begin position="172"/>
        <end position="213"/>
    </location>
</feature>
<dbReference type="Proteomes" id="UP000009168">
    <property type="component" value="Unassembled WGS sequence"/>
</dbReference>
<feature type="domain" description="Small-subunit processome Utp12" evidence="6">
    <location>
        <begin position="410"/>
        <end position="513"/>
    </location>
</feature>
<dbReference type="Pfam" id="PF04003">
    <property type="entry name" value="Utp12"/>
    <property type="match status" value="1"/>
</dbReference>
<dbReference type="GO" id="GO:0000462">
    <property type="term" value="P:maturation of SSU-rRNA from tricistronic rRNA transcript (SSU-rRNA, 5.8S rRNA, LSU-rRNA)"/>
    <property type="evidence" value="ECO:0007669"/>
    <property type="project" value="TreeGrafter"/>
</dbReference>
<dbReference type="GeneID" id="7837024"/>
<gene>
    <name evidence="7" type="ORF">TTHERM_00077780</name>
</gene>
<dbReference type="PROSITE" id="PS50082">
    <property type="entry name" value="WD_REPEATS_2"/>
    <property type="match status" value="1"/>
</dbReference>
<dbReference type="InterPro" id="IPR001680">
    <property type="entry name" value="WD40_rpt"/>
</dbReference>
<dbReference type="SUPFAM" id="SSF50978">
    <property type="entry name" value="WD40 repeat-like"/>
    <property type="match status" value="1"/>
</dbReference>
<evidence type="ECO:0000256" key="3">
    <source>
        <dbReference type="ARBA" id="ARBA00038335"/>
    </source>
</evidence>
<organism evidence="7 8">
    <name type="scientific">Tetrahymena thermophila (strain SB210)</name>
    <dbReference type="NCBI Taxonomy" id="312017"/>
    <lineage>
        <taxon>Eukaryota</taxon>
        <taxon>Sar</taxon>
        <taxon>Alveolata</taxon>
        <taxon>Ciliophora</taxon>
        <taxon>Intramacronucleata</taxon>
        <taxon>Oligohymenophorea</taxon>
        <taxon>Hymenostomatida</taxon>
        <taxon>Tetrahymenina</taxon>
        <taxon>Tetrahymenidae</taxon>
        <taxon>Tetrahymena</taxon>
    </lineage>
</organism>
<dbReference type="KEGG" id="tet:TTHERM_00077780"/>
<sequence>MSIESKVFYSFSKDCDKFLLAHQDNKASLWNCLNGTEQKILLQKEFLNTQIESLDLAKKKGLEIVVFANNQGKILLYNVKNQEQSVLAKSHTGSVFDIKFNEDSTHFYTISSDKKLFKYDLQLKDVTYVKEIKRKNLLESGVLAPVKDNVLFAYENKLTLLDTVSDSEILKYKGHSKNIKMIRVAKNNTHFASFSDEGFINIYNIKEEKPVHSVNILSKSNLINFVFENTSKNSFTIIALHHDFIETWEFTISKQQDETKVTQNSNKSIKLTQTNILYIAHSPIKTSTISVAYGNNVSVQFQNVKAFTDNKFDFEEFKKSILTINAKKEVKVSKQAEIDNKEKEVYVLNEKDQTETKNLNGMETEEDKQANNETILEYVKKVDTNNESKIPEINSVQSLAVVLLQALQNNDTQLIDFCLEKDNEDLIDQTVRGMISTKVIILIDKLYERLNSLPYKGRNLGRWLKAILKYHSTILITSPSVHVKLQPLMVLIENRTKNIDKLIGLRGKIDMVLALRRQTKVEQEATNATSTDEAKRKPLVVYEEGDNTIEEEDKRKILQKPKSKKNSKKSKEEEFSDSVSESDSESEEEGQDNDDIMGSEESDVDQDFDNAAKQHIKERQEKYKNINFDEDDDDDIDMEEDSDFIEM</sequence>
<evidence type="ECO:0000256" key="5">
    <source>
        <dbReference type="SAM" id="MobiDB-lite"/>
    </source>
</evidence>
<feature type="compositionally biased region" description="Acidic residues" evidence="5">
    <location>
        <begin position="574"/>
        <end position="608"/>
    </location>
</feature>
<dbReference type="RefSeq" id="XP_001015718.1">
    <property type="nucleotide sequence ID" value="XM_001015718.3"/>
</dbReference>
<dbReference type="InterPro" id="IPR036322">
    <property type="entry name" value="WD40_repeat_dom_sf"/>
</dbReference>
<evidence type="ECO:0000256" key="4">
    <source>
        <dbReference type="PROSITE-ProRule" id="PRU00221"/>
    </source>
</evidence>
<dbReference type="OrthoDB" id="30195at2759"/>
<dbReference type="InterPro" id="IPR052414">
    <property type="entry name" value="U3_snoRNA-assoc_WDR"/>
</dbReference>
<evidence type="ECO:0000259" key="6">
    <source>
        <dbReference type="Pfam" id="PF04003"/>
    </source>
</evidence>
<dbReference type="PANTHER" id="PTHR44267">
    <property type="entry name" value="WD REPEAT-CONTAINING PROTEIN 43"/>
    <property type="match status" value="1"/>
</dbReference>
<dbReference type="InterPro" id="IPR015943">
    <property type="entry name" value="WD40/YVTN_repeat-like_dom_sf"/>
</dbReference>
<proteinExistence type="inferred from homology"/>
<dbReference type="Gene3D" id="2.130.10.10">
    <property type="entry name" value="YVTN repeat-like/Quinoprotein amine dehydrogenase"/>
    <property type="match status" value="1"/>
</dbReference>
<dbReference type="EMBL" id="GG662704">
    <property type="protein sequence ID" value="EAR95473.1"/>
    <property type="molecule type" value="Genomic_DNA"/>
</dbReference>
<dbReference type="GO" id="GO:0005730">
    <property type="term" value="C:nucleolus"/>
    <property type="evidence" value="ECO:0007669"/>
    <property type="project" value="TreeGrafter"/>
</dbReference>
<dbReference type="OMA" id="PCTALTW"/>
<dbReference type="STRING" id="312017.Q23FY7"/>
<evidence type="ECO:0000256" key="1">
    <source>
        <dbReference type="ARBA" id="ARBA00004123"/>
    </source>
</evidence>
<dbReference type="PANTHER" id="PTHR44267:SF1">
    <property type="entry name" value="WD REPEAT-CONTAINING PROTEIN 43"/>
    <property type="match status" value="1"/>
</dbReference>
<feature type="compositionally biased region" description="Basic residues" evidence="5">
    <location>
        <begin position="557"/>
        <end position="568"/>
    </location>
</feature>
<feature type="region of interest" description="Disordered" evidence="5">
    <location>
        <begin position="520"/>
        <end position="647"/>
    </location>
</feature>
<dbReference type="HOGENOM" id="CLU_423645_0_0_1"/>
<comment type="subcellular location">
    <subcellularLocation>
        <location evidence="1">Nucleus</location>
    </subcellularLocation>
</comment>
<comment type="similarity">
    <text evidence="3">Belongs to the UTP5 family.</text>
</comment>
<keyword evidence="4" id="KW-0853">WD repeat</keyword>
<dbReference type="InterPro" id="IPR007148">
    <property type="entry name" value="SSU_processome_Utp12"/>
</dbReference>
<name>Q23FY7_TETTS</name>
<dbReference type="AlphaFoldDB" id="Q23FY7"/>
<dbReference type="SMART" id="SM00320">
    <property type="entry name" value="WD40"/>
    <property type="match status" value="2"/>
</dbReference>
<protein>
    <submittedName>
        <fullName evidence="7">Dip2/Utp12 family protein</fullName>
    </submittedName>
</protein>
<dbReference type="eggNOG" id="KOG4547">
    <property type="taxonomic scope" value="Eukaryota"/>
</dbReference>
<reference evidence="8" key="1">
    <citation type="journal article" date="2006" name="PLoS Biol.">
        <title>Macronuclear genome sequence of the ciliate Tetrahymena thermophila, a model eukaryote.</title>
        <authorList>
            <person name="Eisen J.A."/>
            <person name="Coyne R.S."/>
            <person name="Wu M."/>
            <person name="Wu D."/>
            <person name="Thiagarajan M."/>
            <person name="Wortman J.R."/>
            <person name="Badger J.H."/>
            <person name="Ren Q."/>
            <person name="Amedeo P."/>
            <person name="Jones K.M."/>
            <person name="Tallon L.J."/>
            <person name="Delcher A.L."/>
            <person name="Salzberg S.L."/>
            <person name="Silva J.C."/>
            <person name="Haas B.J."/>
            <person name="Majoros W.H."/>
            <person name="Farzad M."/>
            <person name="Carlton J.M."/>
            <person name="Smith R.K. Jr."/>
            <person name="Garg J."/>
            <person name="Pearlman R.E."/>
            <person name="Karrer K.M."/>
            <person name="Sun L."/>
            <person name="Manning G."/>
            <person name="Elde N.C."/>
            <person name="Turkewitz A.P."/>
            <person name="Asai D.J."/>
            <person name="Wilkes D.E."/>
            <person name="Wang Y."/>
            <person name="Cai H."/>
            <person name="Collins K."/>
            <person name="Stewart B.A."/>
            <person name="Lee S.R."/>
            <person name="Wilamowska K."/>
            <person name="Weinberg Z."/>
            <person name="Ruzzo W.L."/>
            <person name="Wloga D."/>
            <person name="Gaertig J."/>
            <person name="Frankel J."/>
            <person name="Tsao C.-C."/>
            <person name="Gorovsky M.A."/>
            <person name="Keeling P.J."/>
            <person name="Waller R.F."/>
            <person name="Patron N.J."/>
            <person name="Cherry J.M."/>
            <person name="Stover N.A."/>
            <person name="Krieger C.J."/>
            <person name="del Toro C."/>
            <person name="Ryder H.F."/>
            <person name="Williamson S.C."/>
            <person name="Barbeau R.A."/>
            <person name="Hamilton E.P."/>
            <person name="Orias E."/>
        </authorList>
    </citation>
    <scope>NUCLEOTIDE SEQUENCE [LARGE SCALE GENOMIC DNA]</scope>
    <source>
        <strain evidence="8">SB210</strain>
    </source>
</reference>
<keyword evidence="2" id="KW-0539">Nucleus</keyword>